<evidence type="ECO:0000313" key="2">
    <source>
        <dbReference type="Proteomes" id="UP000016934"/>
    </source>
</evidence>
<dbReference type="Proteomes" id="UP000016934">
    <property type="component" value="Unassembled WGS sequence"/>
</dbReference>
<dbReference type="OMA" id="MELVGCA"/>
<keyword evidence="2" id="KW-1185">Reference proteome</keyword>
<dbReference type="RefSeq" id="XP_007698829.1">
    <property type="nucleotide sequence ID" value="XM_007700639.1"/>
</dbReference>
<dbReference type="eggNOG" id="ENOG502RFKA">
    <property type="taxonomic scope" value="Eukaryota"/>
</dbReference>
<dbReference type="HOGENOM" id="CLU_1224663_0_0_1"/>
<evidence type="ECO:0000313" key="1">
    <source>
        <dbReference type="EMBL" id="EMD65774.1"/>
    </source>
</evidence>
<dbReference type="OrthoDB" id="3797806at2759"/>
<organism evidence="1 2">
    <name type="scientific">Cochliobolus sativus (strain ND90Pr / ATCC 201652)</name>
    <name type="common">Common root rot and spot blotch fungus</name>
    <name type="synonym">Bipolaris sorokiniana</name>
    <dbReference type="NCBI Taxonomy" id="665912"/>
    <lineage>
        <taxon>Eukaryota</taxon>
        <taxon>Fungi</taxon>
        <taxon>Dikarya</taxon>
        <taxon>Ascomycota</taxon>
        <taxon>Pezizomycotina</taxon>
        <taxon>Dothideomycetes</taxon>
        <taxon>Pleosporomycetidae</taxon>
        <taxon>Pleosporales</taxon>
        <taxon>Pleosporineae</taxon>
        <taxon>Pleosporaceae</taxon>
        <taxon>Bipolaris</taxon>
    </lineage>
</organism>
<accession>M2RG79</accession>
<name>M2RG79_COCSN</name>
<protein>
    <recommendedName>
        <fullName evidence="3">Fungal N-terminal domain-containing protein</fullName>
    </recommendedName>
</protein>
<dbReference type="AlphaFoldDB" id="M2RG79"/>
<gene>
    <name evidence="1" type="ORF">COCSADRAFT_159395</name>
</gene>
<reference evidence="2" key="2">
    <citation type="journal article" date="2013" name="PLoS Genet.">
        <title>Comparative genome structure, secondary metabolite, and effector coding capacity across Cochliobolus pathogens.</title>
        <authorList>
            <person name="Condon B.J."/>
            <person name="Leng Y."/>
            <person name="Wu D."/>
            <person name="Bushley K.E."/>
            <person name="Ohm R.A."/>
            <person name="Otillar R."/>
            <person name="Martin J."/>
            <person name="Schackwitz W."/>
            <person name="Grimwood J."/>
            <person name="MohdZainudin N."/>
            <person name="Xue C."/>
            <person name="Wang R."/>
            <person name="Manning V.A."/>
            <person name="Dhillon B."/>
            <person name="Tu Z.J."/>
            <person name="Steffenson B.J."/>
            <person name="Salamov A."/>
            <person name="Sun H."/>
            <person name="Lowry S."/>
            <person name="LaButti K."/>
            <person name="Han J."/>
            <person name="Copeland A."/>
            <person name="Lindquist E."/>
            <person name="Barry K."/>
            <person name="Schmutz J."/>
            <person name="Baker S.E."/>
            <person name="Ciuffetti L.M."/>
            <person name="Grigoriev I.V."/>
            <person name="Zhong S."/>
            <person name="Turgeon B.G."/>
        </authorList>
    </citation>
    <scope>NUCLEOTIDE SEQUENCE [LARGE SCALE GENOMIC DNA]</scope>
    <source>
        <strain evidence="2">ND90Pr / ATCC 201652</strain>
    </source>
</reference>
<dbReference type="KEGG" id="bsc:COCSADRAFT_159395"/>
<dbReference type="EMBL" id="KB445641">
    <property type="protein sequence ID" value="EMD65774.1"/>
    <property type="molecule type" value="Genomic_DNA"/>
</dbReference>
<evidence type="ECO:0008006" key="3">
    <source>
        <dbReference type="Google" id="ProtNLM"/>
    </source>
</evidence>
<proteinExistence type="predicted"/>
<dbReference type="GeneID" id="19131960"/>
<reference evidence="1 2" key="1">
    <citation type="journal article" date="2012" name="PLoS Pathog.">
        <title>Diverse lifestyles and strategies of plant pathogenesis encoded in the genomes of eighteen Dothideomycetes fungi.</title>
        <authorList>
            <person name="Ohm R.A."/>
            <person name="Feau N."/>
            <person name="Henrissat B."/>
            <person name="Schoch C.L."/>
            <person name="Horwitz B.A."/>
            <person name="Barry K.W."/>
            <person name="Condon B.J."/>
            <person name="Copeland A.C."/>
            <person name="Dhillon B."/>
            <person name="Glaser F."/>
            <person name="Hesse C.N."/>
            <person name="Kosti I."/>
            <person name="LaButti K."/>
            <person name="Lindquist E.A."/>
            <person name="Lucas S."/>
            <person name="Salamov A.A."/>
            <person name="Bradshaw R.E."/>
            <person name="Ciuffetti L."/>
            <person name="Hamelin R.C."/>
            <person name="Kema G.H.J."/>
            <person name="Lawrence C."/>
            <person name="Scott J.A."/>
            <person name="Spatafora J.W."/>
            <person name="Turgeon B.G."/>
            <person name="de Wit P.J.G.M."/>
            <person name="Zhong S."/>
            <person name="Goodwin S.B."/>
            <person name="Grigoriev I.V."/>
        </authorList>
    </citation>
    <scope>NUCLEOTIDE SEQUENCE [LARGE SCALE GENOMIC DNA]</scope>
    <source>
        <strain evidence="2">ND90Pr / ATCC 201652</strain>
    </source>
</reference>
<sequence>MELVGSAASVSQLLVYLSSSVNGLKRLYAEIASCNSTYRDEATNIQLLLHTLQRFGHQQVVDDHSLVLPILISISGIACQALQLLKPKRIFGINWAPVTSKDKIISAFETLDKKRKLLHLYISQEHHKALLDLRQMVESSCKKPCAATPFTLRRTKISGHNSMFNGHAQANMTAIAEDHESTGQEFMANASDEAERTFWQSGRHNIGHPNPDYTHMPARAVVPASS</sequence>